<keyword evidence="1" id="KW-0812">Transmembrane</keyword>
<evidence type="ECO:0000256" key="1">
    <source>
        <dbReference type="SAM" id="Phobius"/>
    </source>
</evidence>
<reference evidence="3" key="2">
    <citation type="journal article" date="2014" name="PLoS ONE">
        <title>Insights from the genome annotation of Elizabethkingia anophelis from the malaria vector Anopheles gambiae.</title>
        <authorList>
            <person name="Kukutla P."/>
            <person name="Lindberg B.G."/>
            <person name="Pei D."/>
            <person name="Rayl M."/>
            <person name="Yu W."/>
            <person name="Steritz M."/>
            <person name="Faye I."/>
            <person name="Xu J."/>
        </authorList>
    </citation>
    <scope>NUCLEOTIDE SEQUENCE</scope>
</reference>
<keyword evidence="1" id="KW-0472">Membrane</keyword>
<reference evidence="3" key="8">
    <citation type="journal article" date="2018" name="J. ISSAAS">
        <title>In Silico Identification of Three Types of Integrative and Conjugative Elements (ICEs) in Elizabethkingia anophelis Strains Isolated from Around the World.</title>
        <authorList>
            <person name="Xu J."/>
            <person name="Pei D."/>
            <person name="Nicholson A."/>
            <person name="Lan Y."/>
            <person name="Xia Q."/>
        </authorList>
    </citation>
    <scope>NUCLEOTIDE SEQUENCE</scope>
</reference>
<dbReference type="EMBL" id="BK010621">
    <property type="protein sequence ID" value="DAC76319.1"/>
    <property type="molecule type" value="Genomic_DNA"/>
</dbReference>
<keyword evidence="1" id="KW-1133">Transmembrane helix</keyword>
<dbReference type="GeneID" id="56683803"/>
<sequence length="84" mass="9653">MYDIEDLFPKVVLLIIAAIASAGFIAVMKNLSKIDKKYYEITFSDKNVIRDSMIETSDYFQSGNTTYYKTNIISAREITNIQKK</sequence>
<feature type="transmembrane region" description="Helical" evidence="1">
    <location>
        <begin position="12"/>
        <end position="31"/>
    </location>
</feature>
<reference evidence="3" key="1">
    <citation type="journal article" date="2014" name="Genome Biol. Evol.">
        <title>Comparative genomic analysis of malaria mosquito vector-associated novel pathogen Elizabethkingia anophelis.</title>
        <authorList>
            <person name="Teo J."/>
            <person name="Tan S.Y."/>
            <person name="Liu Y."/>
            <person name="Tay M."/>
            <person name="Ding Y."/>
            <person name="Li Y."/>
            <person name="Kjelleberg S."/>
            <person name="Givskov M."/>
            <person name="Lin R.T."/>
            <person name="Yang L."/>
        </authorList>
    </citation>
    <scope>NUCLEOTIDE SEQUENCE</scope>
</reference>
<dbReference type="EMBL" id="BK010607">
    <property type="protein sequence ID" value="DAC75575.1"/>
    <property type="molecule type" value="Genomic_DNA"/>
</dbReference>
<name>A0A455ZHI2_9FLAO</name>
<gene>
    <name evidence="2" type="primary">ICEEaIII(2)_R26_27076_26822</name>
</gene>
<dbReference type="AlphaFoldDB" id="A0A455ZHI2"/>
<evidence type="ECO:0000313" key="2">
    <source>
        <dbReference type="EMBL" id="DAC75575.1"/>
    </source>
</evidence>
<reference evidence="3" key="7">
    <citation type="journal article" date="2017" name="Sci. Rep.">
        <title>Genomic features, phylogenetic relationships, and comparative genomics of Elizabethkingia anophelis strain EM361-97 isolated in Taiwan.</title>
        <authorList>
            <person name="Lin J.N."/>
            <person name="Lai C.H."/>
            <person name="Yang C.H."/>
            <person name="Huang Y.H."/>
            <person name="Lin H.H."/>
        </authorList>
    </citation>
    <scope>NUCLEOTIDE SEQUENCE</scope>
</reference>
<accession>A0A455ZHI2</accession>
<reference evidence="3" key="3">
    <citation type="journal article" date="2016" name="Genome Announc.">
        <title>Complete Genome Sequences of Four Strains from the 2015-2016 Elizabethkingia anophelis Outbreak.</title>
        <authorList>
            <person name="Nicholson A.C."/>
            <person name="Whitney A.M."/>
            <person name="Emery B.D."/>
            <person name="Bell M.E."/>
            <person name="Gartin J.T."/>
            <person name="Humrighouse B.W."/>
            <person name="Loparev V.N."/>
            <person name="Batra D."/>
            <person name="Sheth M."/>
            <person name="Rowe L.A."/>
            <person name="Juieng P."/>
            <person name="Knipe K."/>
            <person name="Gulvik C."/>
            <person name="McQuiston J.R."/>
        </authorList>
    </citation>
    <scope>NUCLEOTIDE SEQUENCE</scope>
</reference>
<dbReference type="RefSeq" id="WP_009090721.1">
    <property type="nucleotide sequence ID" value="NZ_CBCRWW010000038.1"/>
</dbReference>
<reference evidence="3" key="6">
    <citation type="journal article" date="2017" name="Nat. Commun.">
        <title>Evolutionary dynamics and genomic features of the Elizabethkingia anophelis 2015 to 2016 Wisconsin outbreak strain.</title>
        <authorList>
            <person name="Perrin A."/>
            <person name="Larsonneur E."/>
            <person name="Nicholson A.C."/>
            <person name="Edwards D.J."/>
            <person name="Gundlach K.M."/>
            <person name="Whitney A.M."/>
            <person name="Gulvik C.A."/>
            <person name="Bell M.E."/>
            <person name="Rendueles O."/>
            <person name="Cury J."/>
            <person name="Hugon P."/>
            <person name="Clermont D."/>
            <person name="Enouf V."/>
            <person name="Loparev V."/>
            <person name="Juieng P."/>
            <person name="Monson T."/>
            <person name="Warshauer D."/>
            <person name="Elbadawi L.I."/>
            <person name="Walters M.S."/>
            <person name="Crist M.B."/>
            <person name="Noble-Wang J."/>
            <person name="Borlaug G."/>
            <person name="Rocha E.P.C."/>
            <person name="Criscuolo A."/>
            <person name="Touchon M."/>
            <person name="Davis J.P."/>
            <person name="Holt K.E."/>
            <person name="McQuiston J.R."/>
            <person name="Brisse S."/>
        </authorList>
    </citation>
    <scope>NUCLEOTIDE SEQUENCE</scope>
</reference>
<protein>
    <submittedName>
        <fullName evidence="3">Uncharacterized protein</fullName>
    </submittedName>
</protein>
<reference evidence="3" key="4">
    <citation type="journal article" date="2016" name="Sci. Rep.">
        <title>Genomic epidemiology and global diversity of the emerging bacterial pathogen Elizabethkingia anophelis.</title>
        <authorList>
            <person name="Breurec S."/>
            <person name="Criscuolo A."/>
            <person name="Diancourt L."/>
            <person name="Rendueles O."/>
            <person name="Vandenbogaert M."/>
            <person name="Passet V."/>
            <person name="Caro V."/>
            <person name="Rocha E.P."/>
            <person name="Touchon M."/>
            <person name="Brisse S."/>
        </authorList>
    </citation>
    <scope>NUCLEOTIDE SEQUENCE</scope>
</reference>
<proteinExistence type="predicted"/>
<reference evidence="3" key="5">
    <citation type="journal article" date="2017" name="Genome Announc.">
        <title>Complete Circularized Genome Sequences of Four Strains of Elizabethkingia anophelis, Including Two Novel Strains Isolated from Wild-Caught Anopheles sinensis.</title>
        <authorList>
            <person name="Pei D."/>
            <person name="Nicholson A.C."/>
            <person name="Jiang J."/>
            <person name="Chen H."/>
            <person name="Whitney A.M."/>
            <person name="Villarma A."/>
            <person name="Bell M."/>
            <person name="Humrighouse B."/>
            <person name="Rowe L.A."/>
            <person name="Sheth M."/>
            <person name="Batra D."/>
            <person name="Juieng P."/>
            <person name="Loparev V.N."/>
            <person name="McQuiston J.R."/>
            <person name="Lan Y."/>
            <person name="Ma Y."/>
            <person name="Xu J."/>
        </authorList>
    </citation>
    <scope>NUCLEOTIDE SEQUENCE</scope>
</reference>
<organism evidence="3">
    <name type="scientific">Elizabethkingia anophelis</name>
    <dbReference type="NCBI Taxonomy" id="1117645"/>
    <lineage>
        <taxon>Bacteria</taxon>
        <taxon>Pseudomonadati</taxon>
        <taxon>Bacteroidota</taxon>
        <taxon>Flavobacteriia</taxon>
        <taxon>Flavobacteriales</taxon>
        <taxon>Weeksellaceae</taxon>
        <taxon>Elizabethkingia</taxon>
    </lineage>
</organism>
<evidence type="ECO:0000313" key="3">
    <source>
        <dbReference type="EMBL" id="DAC76319.1"/>
    </source>
</evidence>